<evidence type="ECO:0000313" key="3">
    <source>
        <dbReference type="Proteomes" id="UP001497623"/>
    </source>
</evidence>
<feature type="non-terminal residue" evidence="2">
    <location>
        <position position="348"/>
    </location>
</feature>
<dbReference type="Proteomes" id="UP001497623">
    <property type="component" value="Unassembled WGS sequence"/>
</dbReference>
<sequence>ALFCFHDGDWDLGERTFYIYLFCNMNEITMTSNNNGSQDLGEDNSSLSQDPPQAITITIMEPSSAYGETLDTQSISATNLNHNLSSIVSSGSNAGTVFVVPRIGTTGEIASSTVNSKKEHVLQTSISKTQLEEELPVISNISNPEEVVNEGQDVTKGQVGDGEEGDIVAASDPHCLICNKELPQNTEHDTMQVAIFQVQTTATQRKMSVLLGVLIGQKITSRKSHSDLVCSRCYNLLDKVDSLEVELQDTKDDIINKYQTTLAIYGGRPRRRKPVTSKKTDFVFPKLEPDELEKEVSLELDSNFEPRAEDLLEEAADQQEDLIASGALDDEWEPEFKRPRFKRENVDA</sequence>
<keyword evidence="3" id="KW-1185">Reference proteome</keyword>
<feature type="region of interest" description="Disordered" evidence="1">
    <location>
        <begin position="319"/>
        <end position="348"/>
    </location>
</feature>
<evidence type="ECO:0000256" key="1">
    <source>
        <dbReference type="SAM" id="MobiDB-lite"/>
    </source>
</evidence>
<organism evidence="2 3">
    <name type="scientific">Meganyctiphanes norvegica</name>
    <name type="common">Northern krill</name>
    <name type="synonym">Thysanopoda norvegica</name>
    <dbReference type="NCBI Taxonomy" id="48144"/>
    <lineage>
        <taxon>Eukaryota</taxon>
        <taxon>Metazoa</taxon>
        <taxon>Ecdysozoa</taxon>
        <taxon>Arthropoda</taxon>
        <taxon>Crustacea</taxon>
        <taxon>Multicrustacea</taxon>
        <taxon>Malacostraca</taxon>
        <taxon>Eumalacostraca</taxon>
        <taxon>Eucarida</taxon>
        <taxon>Euphausiacea</taxon>
        <taxon>Euphausiidae</taxon>
        <taxon>Meganyctiphanes</taxon>
    </lineage>
</organism>
<reference evidence="2 3" key="1">
    <citation type="submission" date="2024-05" db="EMBL/GenBank/DDBJ databases">
        <authorList>
            <person name="Wallberg A."/>
        </authorList>
    </citation>
    <scope>NUCLEOTIDE SEQUENCE [LARGE SCALE GENOMIC DNA]</scope>
</reference>
<protein>
    <recommendedName>
        <fullName evidence="4">ZAD domain-containing protein</fullName>
    </recommendedName>
</protein>
<dbReference type="AlphaFoldDB" id="A0AAV2S5Z9"/>
<name>A0AAV2S5Z9_MEGNR</name>
<feature type="non-terminal residue" evidence="2">
    <location>
        <position position="1"/>
    </location>
</feature>
<dbReference type="EMBL" id="CAXKWB010043460">
    <property type="protein sequence ID" value="CAL4159301.1"/>
    <property type="molecule type" value="Genomic_DNA"/>
</dbReference>
<evidence type="ECO:0008006" key="4">
    <source>
        <dbReference type="Google" id="ProtNLM"/>
    </source>
</evidence>
<accession>A0AAV2S5Z9</accession>
<evidence type="ECO:0000313" key="2">
    <source>
        <dbReference type="EMBL" id="CAL4159301.1"/>
    </source>
</evidence>
<proteinExistence type="predicted"/>
<feature type="compositionally biased region" description="Basic and acidic residues" evidence="1">
    <location>
        <begin position="334"/>
        <end position="348"/>
    </location>
</feature>
<gene>
    <name evidence="2" type="ORF">MNOR_LOCUS32261</name>
</gene>
<comment type="caution">
    <text evidence="2">The sequence shown here is derived from an EMBL/GenBank/DDBJ whole genome shotgun (WGS) entry which is preliminary data.</text>
</comment>